<name>A0A0M3IFF4_ASCLU</name>
<evidence type="ECO:0000256" key="1">
    <source>
        <dbReference type="SAM" id="MobiDB-lite"/>
    </source>
</evidence>
<keyword evidence="2" id="KW-1185">Reference proteome</keyword>
<reference evidence="3" key="1">
    <citation type="submission" date="2017-02" db="UniProtKB">
        <authorList>
            <consortium name="WormBaseParasite"/>
        </authorList>
    </citation>
    <scope>IDENTIFICATION</scope>
</reference>
<organism evidence="2 3">
    <name type="scientific">Ascaris lumbricoides</name>
    <name type="common">Giant roundworm</name>
    <dbReference type="NCBI Taxonomy" id="6252"/>
    <lineage>
        <taxon>Eukaryota</taxon>
        <taxon>Metazoa</taxon>
        <taxon>Ecdysozoa</taxon>
        <taxon>Nematoda</taxon>
        <taxon>Chromadorea</taxon>
        <taxon>Rhabditida</taxon>
        <taxon>Spirurina</taxon>
        <taxon>Ascaridomorpha</taxon>
        <taxon>Ascaridoidea</taxon>
        <taxon>Ascarididae</taxon>
        <taxon>Ascaris</taxon>
    </lineage>
</organism>
<evidence type="ECO:0000313" key="3">
    <source>
        <dbReference type="WBParaSite" id="ALUE_0001694001-mRNA-1"/>
    </source>
</evidence>
<feature type="region of interest" description="Disordered" evidence="1">
    <location>
        <begin position="43"/>
        <end position="69"/>
    </location>
</feature>
<accession>A0A0M3IFF4</accession>
<dbReference type="WBParaSite" id="ALUE_0001694001-mRNA-1">
    <property type="protein sequence ID" value="ALUE_0001694001-mRNA-1"/>
    <property type="gene ID" value="ALUE_0001694001"/>
</dbReference>
<dbReference type="AlphaFoldDB" id="A0A0M3IFF4"/>
<sequence>MPSDIYKWMGPEMRTTRTAIRDNCSCDTRARISQLDTRAFALCETPPPGKENRAFSTGGNASRLQKPRP</sequence>
<dbReference type="Proteomes" id="UP000036681">
    <property type="component" value="Unplaced"/>
</dbReference>
<evidence type="ECO:0000313" key="2">
    <source>
        <dbReference type="Proteomes" id="UP000036681"/>
    </source>
</evidence>
<feature type="compositionally biased region" description="Polar residues" evidence="1">
    <location>
        <begin position="54"/>
        <end position="63"/>
    </location>
</feature>
<proteinExistence type="predicted"/>
<protein>
    <submittedName>
        <fullName evidence="3">Uncharacterized protein</fullName>
    </submittedName>
</protein>